<name>A0A316YZS3_9BASI</name>
<accession>A0A316YZS3</accession>
<organism evidence="3 4">
    <name type="scientific">Acaromyces ingoldii</name>
    <dbReference type="NCBI Taxonomy" id="215250"/>
    <lineage>
        <taxon>Eukaryota</taxon>
        <taxon>Fungi</taxon>
        <taxon>Dikarya</taxon>
        <taxon>Basidiomycota</taxon>
        <taxon>Ustilaginomycotina</taxon>
        <taxon>Exobasidiomycetes</taxon>
        <taxon>Exobasidiales</taxon>
        <taxon>Cryptobasidiaceae</taxon>
        <taxon>Acaromyces</taxon>
    </lineage>
</organism>
<keyword evidence="2" id="KW-0732">Signal</keyword>
<protein>
    <submittedName>
        <fullName evidence="3">Uncharacterized protein</fullName>
    </submittedName>
</protein>
<proteinExistence type="predicted"/>
<dbReference type="RefSeq" id="XP_025381482.1">
    <property type="nucleotide sequence ID" value="XM_025524361.1"/>
</dbReference>
<feature type="chain" id="PRO_5016451108" evidence="2">
    <location>
        <begin position="20"/>
        <end position="444"/>
    </location>
</feature>
<feature type="region of interest" description="Disordered" evidence="1">
    <location>
        <begin position="54"/>
        <end position="92"/>
    </location>
</feature>
<reference evidence="3" key="1">
    <citation type="journal article" date="2018" name="Mol. Biol. Evol.">
        <title>Broad Genomic Sampling Reveals a Smut Pathogenic Ancestry of the Fungal Clade Ustilaginomycotina.</title>
        <authorList>
            <person name="Kijpornyongpan T."/>
            <person name="Mondo S.J."/>
            <person name="Barry K."/>
            <person name="Sandor L."/>
            <person name="Lee J."/>
            <person name="Lipzen A."/>
            <person name="Pangilinan J."/>
            <person name="LaButti K."/>
            <person name="Hainaut M."/>
            <person name="Henrissat B."/>
            <person name="Grigoriev I.V."/>
            <person name="Spatafora J.W."/>
            <person name="Aime M.C."/>
        </authorList>
    </citation>
    <scope>NUCLEOTIDE SEQUENCE [LARGE SCALE GENOMIC DNA]</scope>
    <source>
        <strain evidence="3">MCA 4198</strain>
    </source>
</reference>
<feature type="compositionally biased region" description="Basic and acidic residues" evidence="1">
    <location>
        <begin position="400"/>
        <end position="419"/>
    </location>
</feature>
<dbReference type="Proteomes" id="UP000245768">
    <property type="component" value="Unassembled WGS sequence"/>
</dbReference>
<feature type="signal peptide" evidence="2">
    <location>
        <begin position="1"/>
        <end position="19"/>
    </location>
</feature>
<keyword evidence="4" id="KW-1185">Reference proteome</keyword>
<dbReference type="EMBL" id="KZ819634">
    <property type="protein sequence ID" value="PWN94284.1"/>
    <property type="molecule type" value="Genomic_DNA"/>
</dbReference>
<gene>
    <name evidence="3" type="ORF">FA10DRAFT_291545</name>
</gene>
<feature type="region of interest" description="Disordered" evidence="1">
    <location>
        <begin position="396"/>
        <end position="444"/>
    </location>
</feature>
<evidence type="ECO:0000313" key="3">
    <source>
        <dbReference type="EMBL" id="PWN94284.1"/>
    </source>
</evidence>
<evidence type="ECO:0000256" key="2">
    <source>
        <dbReference type="SAM" id="SignalP"/>
    </source>
</evidence>
<evidence type="ECO:0000256" key="1">
    <source>
        <dbReference type="SAM" id="MobiDB-lite"/>
    </source>
</evidence>
<feature type="compositionally biased region" description="Basic and acidic residues" evidence="1">
    <location>
        <begin position="55"/>
        <end position="75"/>
    </location>
</feature>
<dbReference type="GeneID" id="37046277"/>
<evidence type="ECO:0000313" key="4">
    <source>
        <dbReference type="Proteomes" id="UP000245768"/>
    </source>
</evidence>
<feature type="compositionally biased region" description="Basic residues" evidence="1">
    <location>
        <begin position="420"/>
        <end position="436"/>
    </location>
</feature>
<sequence length="444" mass="50654">MELTSVIFLSLGCWQLSAGLAYPAGNLPGGGHPLWPYQASLGMSWEPMSWEPNDDVSHHVMTDRSGAQDKGKGKEPSSQNSQERPLSQSMSSEDIFGLEKLNMEEIRQTCDELRDFSPSRMGSGKGKHPVDSLSEMEAKPCIGHFPRSDKEAVQSVIPSHLSNVWQGHHNDSSSQHLQWLYHDIEHPHRSVGIQSDEYGWHHGPSGFSSSRQDPSIHHHDHQSLQFLGSSERFQCSEKSEGKNFTKRVKGNRAILDRWVTFNNYLLRTWFKNAVKQALDFNISIFEAIEKSEENKLKEAHPSWVASAVDNPFGLIERRLYCPEQREFAFVSQWADNERREIAMNKPNHELDYTTLDESTQRWIVKPEVSTGLVEVTTAPDIWWDVEKDEDPVETYRKKRITDSARQKTYREKGKTDSARQKAKTKTKAKTKAKSSRLHQEGGAN</sequence>
<feature type="compositionally biased region" description="Polar residues" evidence="1">
    <location>
        <begin position="76"/>
        <end position="92"/>
    </location>
</feature>
<dbReference type="InParanoid" id="A0A316YZS3"/>
<feature type="region of interest" description="Disordered" evidence="1">
    <location>
        <begin position="202"/>
        <end position="221"/>
    </location>
</feature>
<dbReference type="AlphaFoldDB" id="A0A316YZS3"/>